<dbReference type="Gene3D" id="2.180.10.10">
    <property type="entry name" value="RHS repeat-associated core"/>
    <property type="match status" value="3"/>
</dbReference>
<evidence type="ECO:0000259" key="3">
    <source>
        <dbReference type="Pfam" id="PF25023"/>
    </source>
</evidence>
<dbReference type="AlphaFoldDB" id="A0AAW3ZQQ5"/>
<reference evidence="4 5" key="1">
    <citation type="submission" date="2020-09" db="EMBL/GenBank/DDBJ databases">
        <title>Pseudoxanthomonas sp. CAU 1598 isolated from sand of Yaerae Beach.</title>
        <authorList>
            <person name="Kim W."/>
        </authorList>
    </citation>
    <scope>NUCLEOTIDE SEQUENCE [LARGE SCALE GENOMIC DNA]</scope>
    <source>
        <strain evidence="4 5">CAU 1598</strain>
    </source>
</reference>
<accession>A0AAW3ZQQ5</accession>
<dbReference type="RefSeq" id="WP_192031700.1">
    <property type="nucleotide sequence ID" value="NZ_JACYTR010000113.1"/>
</dbReference>
<dbReference type="Pfam" id="PF05593">
    <property type="entry name" value="RHS_repeat"/>
    <property type="match status" value="3"/>
</dbReference>
<proteinExistence type="predicted"/>
<evidence type="ECO:0000313" key="5">
    <source>
        <dbReference type="Proteomes" id="UP000613768"/>
    </source>
</evidence>
<feature type="signal peptide" evidence="2">
    <location>
        <begin position="1"/>
        <end position="21"/>
    </location>
</feature>
<dbReference type="PANTHER" id="PTHR32305:SF15">
    <property type="entry name" value="PROTEIN RHSA-RELATED"/>
    <property type="match status" value="1"/>
</dbReference>
<name>A0AAW3ZQQ5_9GAMM</name>
<dbReference type="EMBL" id="JACYTR010000113">
    <property type="protein sequence ID" value="MBD8528283.1"/>
    <property type="molecule type" value="Genomic_DNA"/>
</dbReference>
<organism evidence="4 5">
    <name type="scientific">Pseudomarimonas arenosa</name>
    <dbReference type="NCBI Taxonomy" id="2774145"/>
    <lineage>
        <taxon>Bacteria</taxon>
        <taxon>Pseudomonadati</taxon>
        <taxon>Pseudomonadota</taxon>
        <taxon>Gammaproteobacteria</taxon>
        <taxon>Lysobacterales</taxon>
        <taxon>Lysobacteraceae</taxon>
        <taxon>Pseudomarimonas</taxon>
    </lineage>
</organism>
<feature type="non-terminal residue" evidence="4">
    <location>
        <position position="830"/>
    </location>
</feature>
<sequence>MSRLTLLLSLLLLTLSTPTHAAVDPTDGSYRTSVVDLSVKVPGGMVSWSRNYERNAWQFTPAWAKLKFTLDDLDGSVLRIDRAGDEYEKIASDGSLFRFDARMTIAKNGGGWRWADRDGNWVDYASDGRALQFGNRRGDAVSLNYSGEQLSSVSDRNGRTVLNLTWSGVQLSKVSDYSGREVSYRYAGGLLSEVTDVRGQVWRYEYSGGKLSKLIDPLQRATTLSLSGTGRTRTLTGPDGAITRYAFEYLSGPKQYYLKITRENGDLQEITETWTDRDRELVRRDVNGITVLKVYRDGNKRIHEDYRGRRTTYDYDEFDNPTGVVYPDGTRTRTSYHVATSNVLSETDERGTLTEHSYIGAGLRSLTIEAKGSPAERRTRYAYDAQNRLVSITTEADADTAAASTGYAYDEAGNITKITDAEAGETRFEDFDAMGNARTRIDARGKRWTQTFDAAGNLLSQTDPLGRTTRYEYDAVGNRIKTIFPPAQLGEAATEMVYHYDAANRLIRTVDALGGERSTAYDRAGNRIEEEDESDKKTRYSYDRFNRLSTISDGNNNVTRYVYPDLSADPSSGALTHAGDLYQPIRIEYPTFSREMKYDLRDRVHEQTEVFANAQGTQRTRTQTRFDAVGNTIEGIDAANRSSTFTYDARNRLTSTTDALNGVTRYSYDDRDNLLSLTDANNNTHRFSYDRLNRTLTEARPMGQTHRYAYDAAGNLIEKRDARGQKATYVYDDAGRRTTVQYTHAGESSPHKTVSFSYNDRNVLTGYDDGITSGQYIYDVLLRKTQEAVDYGDFTWTYRYSYYPNGQKASYTAIDGTTFSYGYDAAKNLA</sequence>
<dbReference type="InterPro" id="IPR031325">
    <property type="entry name" value="RHS_repeat"/>
</dbReference>
<dbReference type="Proteomes" id="UP000613768">
    <property type="component" value="Unassembled WGS sequence"/>
</dbReference>
<feature type="chain" id="PRO_5043542881" evidence="2">
    <location>
        <begin position="22"/>
        <end position="830"/>
    </location>
</feature>
<dbReference type="PANTHER" id="PTHR32305">
    <property type="match status" value="1"/>
</dbReference>
<dbReference type="InterPro" id="IPR050708">
    <property type="entry name" value="T6SS_VgrG/RHS"/>
</dbReference>
<keyword evidence="2" id="KW-0732">Signal</keyword>
<evidence type="ECO:0000313" key="4">
    <source>
        <dbReference type="EMBL" id="MBD8528283.1"/>
    </source>
</evidence>
<keyword evidence="5" id="KW-1185">Reference proteome</keyword>
<keyword evidence="1" id="KW-0677">Repeat</keyword>
<dbReference type="InterPro" id="IPR056823">
    <property type="entry name" value="TEN-like_YD-shell"/>
</dbReference>
<comment type="caution">
    <text evidence="4">The sequence shown here is derived from an EMBL/GenBank/DDBJ whole genome shotgun (WGS) entry which is preliminary data.</text>
</comment>
<protein>
    <submittedName>
        <fullName evidence="4">RHS repeat protein</fullName>
    </submittedName>
</protein>
<evidence type="ECO:0000256" key="1">
    <source>
        <dbReference type="ARBA" id="ARBA00022737"/>
    </source>
</evidence>
<dbReference type="NCBIfam" id="TIGR01643">
    <property type="entry name" value="YD_repeat_2x"/>
    <property type="match status" value="8"/>
</dbReference>
<dbReference type="InterPro" id="IPR006530">
    <property type="entry name" value="YD"/>
</dbReference>
<dbReference type="Pfam" id="PF25023">
    <property type="entry name" value="TEN_YD-shell"/>
    <property type="match status" value="1"/>
</dbReference>
<feature type="domain" description="Teneurin-like YD-shell" evidence="3">
    <location>
        <begin position="592"/>
        <end position="746"/>
    </location>
</feature>
<gene>
    <name evidence="4" type="ORF">IFO71_21265</name>
</gene>
<evidence type="ECO:0000256" key="2">
    <source>
        <dbReference type="SAM" id="SignalP"/>
    </source>
</evidence>